<evidence type="ECO:0000259" key="12">
    <source>
        <dbReference type="PROSITE" id="PS51462"/>
    </source>
</evidence>
<evidence type="ECO:0000256" key="3">
    <source>
        <dbReference type="ARBA" id="ARBA00022457"/>
    </source>
</evidence>
<organism evidence="13 14">
    <name type="scientific">Halalkalibacter alkalisediminis</name>
    <dbReference type="NCBI Taxonomy" id="935616"/>
    <lineage>
        <taxon>Bacteria</taxon>
        <taxon>Bacillati</taxon>
        <taxon>Bacillota</taxon>
        <taxon>Bacilli</taxon>
        <taxon>Bacillales</taxon>
        <taxon>Bacillaceae</taxon>
        <taxon>Halalkalibacter</taxon>
    </lineage>
</organism>
<protein>
    <recommendedName>
        <fullName evidence="11">8-oxo-dGTP diphosphatase</fullName>
        <ecNumber evidence="11">3.6.1.55</ecNumber>
    </recommendedName>
</protein>
<comment type="caution">
    <text evidence="13">The sequence shown here is derived from an EMBL/GenBank/DDBJ whole genome shotgun (WGS) entry which is preliminary data.</text>
</comment>
<keyword evidence="7 13" id="KW-0378">Hydrolase</keyword>
<keyword evidence="14" id="KW-1185">Reference proteome</keyword>
<evidence type="ECO:0000256" key="5">
    <source>
        <dbReference type="ARBA" id="ARBA00022723"/>
    </source>
</evidence>
<dbReference type="PROSITE" id="PS00893">
    <property type="entry name" value="NUDIX_BOX"/>
    <property type="match status" value="1"/>
</dbReference>
<dbReference type="GO" id="GO:0016787">
    <property type="term" value="F:hydrolase activity"/>
    <property type="evidence" value="ECO:0007669"/>
    <property type="project" value="UniProtKB-KW"/>
</dbReference>
<keyword evidence="5" id="KW-0479">Metal-binding</keyword>
<proteinExistence type="inferred from homology"/>
<evidence type="ECO:0000256" key="11">
    <source>
        <dbReference type="ARBA" id="ARBA00038905"/>
    </source>
</evidence>
<evidence type="ECO:0000256" key="10">
    <source>
        <dbReference type="ARBA" id="ARBA00035861"/>
    </source>
</evidence>
<evidence type="ECO:0000256" key="8">
    <source>
        <dbReference type="ARBA" id="ARBA00022842"/>
    </source>
</evidence>
<name>A0ABV6NKX2_9BACI</name>
<gene>
    <name evidence="13" type="ORF">ACFFH4_17310</name>
</gene>
<comment type="similarity">
    <text evidence="2">Belongs to the Nudix hydrolase family.</text>
</comment>
<dbReference type="InterPro" id="IPR000086">
    <property type="entry name" value="NUDIX_hydrolase_dom"/>
</dbReference>
<dbReference type="InterPro" id="IPR015797">
    <property type="entry name" value="NUDIX_hydrolase-like_dom_sf"/>
</dbReference>
<comment type="catalytic activity">
    <reaction evidence="10">
        <text>8-oxo-dGTP + H2O = 8-oxo-dGMP + diphosphate + H(+)</text>
        <dbReference type="Rhea" id="RHEA:31575"/>
        <dbReference type="ChEBI" id="CHEBI:15377"/>
        <dbReference type="ChEBI" id="CHEBI:15378"/>
        <dbReference type="ChEBI" id="CHEBI:33019"/>
        <dbReference type="ChEBI" id="CHEBI:63224"/>
        <dbReference type="ChEBI" id="CHEBI:77896"/>
        <dbReference type="EC" id="3.6.1.55"/>
    </reaction>
</comment>
<keyword evidence="3" id="KW-0515">Mutator protein</keyword>
<keyword evidence="6" id="KW-0227">DNA damage</keyword>
<keyword evidence="9" id="KW-0234">DNA repair</keyword>
<comment type="cofactor">
    <cofactor evidence="1">
        <name>Mg(2+)</name>
        <dbReference type="ChEBI" id="CHEBI:18420"/>
    </cofactor>
</comment>
<keyword evidence="8" id="KW-0460">Magnesium</keyword>
<dbReference type="InterPro" id="IPR029119">
    <property type="entry name" value="MutY_C"/>
</dbReference>
<dbReference type="SUPFAM" id="SSF55811">
    <property type="entry name" value="Nudix"/>
    <property type="match status" value="1"/>
</dbReference>
<accession>A0ABV6NKX2</accession>
<keyword evidence="4" id="KW-0235">DNA replication</keyword>
<sequence>MREVTVVGAVIQDESKRVLCALRSKEMILANYWEFPGGKVEKGENYPEALTREIQEELGCTVLVEKKITEVTHDYDNMRVHLHTYLCRIRNGNPVAKEHAKIQWVELDQLHQLNWAPADIPTLQIITAP</sequence>
<dbReference type="InterPro" id="IPR020476">
    <property type="entry name" value="Nudix_hydrolase"/>
</dbReference>
<dbReference type="Proteomes" id="UP001589833">
    <property type="component" value="Unassembled WGS sequence"/>
</dbReference>
<evidence type="ECO:0000256" key="6">
    <source>
        <dbReference type="ARBA" id="ARBA00022763"/>
    </source>
</evidence>
<evidence type="ECO:0000313" key="13">
    <source>
        <dbReference type="EMBL" id="MFC0560738.1"/>
    </source>
</evidence>
<evidence type="ECO:0000256" key="7">
    <source>
        <dbReference type="ARBA" id="ARBA00022801"/>
    </source>
</evidence>
<dbReference type="EC" id="3.6.1.55" evidence="11"/>
<reference evidence="13 14" key="1">
    <citation type="submission" date="2024-09" db="EMBL/GenBank/DDBJ databases">
        <authorList>
            <person name="Sun Q."/>
            <person name="Mori K."/>
        </authorList>
    </citation>
    <scope>NUCLEOTIDE SEQUENCE [LARGE SCALE GENOMIC DNA]</scope>
    <source>
        <strain evidence="13 14">NCAIM B.02301</strain>
    </source>
</reference>
<evidence type="ECO:0000256" key="4">
    <source>
        <dbReference type="ARBA" id="ARBA00022705"/>
    </source>
</evidence>
<dbReference type="PROSITE" id="PS51462">
    <property type="entry name" value="NUDIX"/>
    <property type="match status" value="1"/>
</dbReference>
<dbReference type="PRINTS" id="PR00502">
    <property type="entry name" value="NUDIXFAMILY"/>
</dbReference>
<dbReference type="Gene3D" id="3.90.79.10">
    <property type="entry name" value="Nucleoside Triphosphate Pyrophosphohydrolase"/>
    <property type="match status" value="1"/>
</dbReference>
<dbReference type="Pfam" id="PF14815">
    <property type="entry name" value="NUDIX_4"/>
    <property type="match status" value="1"/>
</dbReference>
<dbReference type="PANTHER" id="PTHR47707:SF1">
    <property type="entry name" value="NUDIX HYDROLASE FAMILY PROTEIN"/>
    <property type="match status" value="1"/>
</dbReference>
<dbReference type="PANTHER" id="PTHR47707">
    <property type="entry name" value="8-OXO-DGTP DIPHOSPHATASE"/>
    <property type="match status" value="1"/>
</dbReference>
<dbReference type="EMBL" id="JBHLTR010000038">
    <property type="protein sequence ID" value="MFC0560738.1"/>
    <property type="molecule type" value="Genomic_DNA"/>
</dbReference>
<evidence type="ECO:0000256" key="1">
    <source>
        <dbReference type="ARBA" id="ARBA00001946"/>
    </source>
</evidence>
<evidence type="ECO:0000256" key="2">
    <source>
        <dbReference type="ARBA" id="ARBA00005582"/>
    </source>
</evidence>
<dbReference type="InterPro" id="IPR020084">
    <property type="entry name" value="NUDIX_hydrolase_CS"/>
</dbReference>
<evidence type="ECO:0000313" key="14">
    <source>
        <dbReference type="Proteomes" id="UP001589833"/>
    </source>
</evidence>
<evidence type="ECO:0000256" key="9">
    <source>
        <dbReference type="ARBA" id="ARBA00023204"/>
    </source>
</evidence>
<feature type="domain" description="Nudix hydrolase" evidence="12">
    <location>
        <begin position="1"/>
        <end position="127"/>
    </location>
</feature>
<dbReference type="CDD" id="cd03425">
    <property type="entry name" value="NUDIX_MutT_NudA_like"/>
    <property type="match status" value="1"/>
</dbReference>
<dbReference type="RefSeq" id="WP_273847681.1">
    <property type="nucleotide sequence ID" value="NZ_JAQQWT010000030.1"/>
</dbReference>
<dbReference type="InterPro" id="IPR047127">
    <property type="entry name" value="MutT-like"/>
</dbReference>